<evidence type="ECO:0000313" key="5">
    <source>
        <dbReference type="EnsemblMetazoa" id="SMAR004110-PA"/>
    </source>
</evidence>
<evidence type="ECO:0000256" key="1">
    <source>
        <dbReference type="ARBA" id="ARBA00022737"/>
    </source>
</evidence>
<feature type="chain" id="PRO_5004579483" description="DOMON domain-containing protein" evidence="2">
    <location>
        <begin position="21"/>
        <end position="665"/>
    </location>
</feature>
<evidence type="ECO:0000256" key="2">
    <source>
        <dbReference type="SAM" id="SignalP"/>
    </source>
</evidence>
<keyword evidence="2" id="KW-0732">Signal</keyword>
<dbReference type="Pfam" id="PF10517">
    <property type="entry name" value="DM13"/>
    <property type="match status" value="2"/>
</dbReference>
<keyword evidence="1" id="KW-0677">Repeat</keyword>
<organism evidence="5 6">
    <name type="scientific">Strigamia maritima</name>
    <name type="common">European centipede</name>
    <name type="synonym">Geophilus maritimus</name>
    <dbReference type="NCBI Taxonomy" id="126957"/>
    <lineage>
        <taxon>Eukaryota</taxon>
        <taxon>Metazoa</taxon>
        <taxon>Ecdysozoa</taxon>
        <taxon>Arthropoda</taxon>
        <taxon>Myriapoda</taxon>
        <taxon>Chilopoda</taxon>
        <taxon>Pleurostigmophora</taxon>
        <taxon>Geophilomorpha</taxon>
        <taxon>Linotaeniidae</taxon>
        <taxon>Strigamia</taxon>
    </lineage>
</organism>
<dbReference type="SMART" id="SM00686">
    <property type="entry name" value="DM13"/>
    <property type="match status" value="2"/>
</dbReference>
<evidence type="ECO:0000259" key="4">
    <source>
        <dbReference type="PROSITE" id="PS51549"/>
    </source>
</evidence>
<protein>
    <recommendedName>
        <fullName evidence="7">DOMON domain-containing protein</fullName>
    </recommendedName>
</protein>
<name>T1ISN0_STRMM</name>
<dbReference type="InterPro" id="IPR005018">
    <property type="entry name" value="DOMON_domain"/>
</dbReference>
<dbReference type="AlphaFoldDB" id="T1ISN0"/>
<dbReference type="PANTHER" id="PTHR24036">
    <property type="entry name" value="SKELETOR-RELATED"/>
    <property type="match status" value="1"/>
</dbReference>
<dbReference type="EnsemblMetazoa" id="SMAR004110-RA">
    <property type="protein sequence ID" value="SMAR004110-PA"/>
    <property type="gene ID" value="SMAR004110"/>
</dbReference>
<dbReference type="PhylomeDB" id="T1ISN0"/>
<dbReference type="Pfam" id="PF03351">
    <property type="entry name" value="DOMON"/>
    <property type="match status" value="1"/>
</dbReference>
<dbReference type="HOGENOM" id="CLU_007940_0_0_1"/>
<dbReference type="PROSITE" id="PS50836">
    <property type="entry name" value="DOMON"/>
    <property type="match status" value="1"/>
</dbReference>
<evidence type="ECO:0008006" key="7">
    <source>
        <dbReference type="Google" id="ProtNLM"/>
    </source>
</evidence>
<feature type="domain" description="DOMON" evidence="3">
    <location>
        <begin position="266"/>
        <end position="403"/>
    </location>
</feature>
<dbReference type="PROSITE" id="PS51549">
    <property type="entry name" value="DM13"/>
    <property type="match status" value="2"/>
</dbReference>
<dbReference type="SMART" id="SM00664">
    <property type="entry name" value="DoH"/>
    <property type="match status" value="1"/>
</dbReference>
<keyword evidence="6" id="KW-1185">Reference proteome</keyword>
<dbReference type="eggNOG" id="KOG4731">
    <property type="taxonomic scope" value="Eukaryota"/>
</dbReference>
<sequence>MDYVISVVLLVVINYTSVAAQYEDSEDGRETYYGKLLGRFNTFSHQVDGDGKDTYFWVGSSNHADRRAGYAVPDEGRKTNVLKRYANSELTLTLPDNKKIDDLKWFAIYDIGSSTTFADVKFPEDFEPPGRRLLSEFTRNSNGVKSDPILAVDSKTLIFTNFNYDGLSQDAYFWVGAGPVPNSKGTKIPDENGYLESLRPYQAANITLHLPGNMTIFDIDWLSVFNVVSLENYGSLLFPKELNVPPSLDRSVVYYSQLPNCEQLHEKLQINWMVNSPPTKIEIEIVGKIGENDYMAFGVNENGFGMIESRVAVAAMNNSKPIVDDYQLKSKTPCMPVPKGTSTEYDGVCPTSFYEKKPTDIKNIKGVRFEDVTIINFTLSLPPDGIVDPFKLSEDVHIVWAIGHLNNKYEPLYHYLRNTGDIKLTFDRQPSIRRCFDFISGKRKINSWKTLYIANPHLFKFNFTLGPSGGPKGYEGITGHPSPGLAWYVNGLLAPELYLKRGQKYIFSIEGGDNILQPAFHHPFYISDDPEGGYETLNDEDKKKVKLYAGVSHDHKGRLIPIAAGRLCIWKNDHLNPRNWLNFISFRWFKINLKLNCQVGNPYLLEWTPNGTIPDVVYYHVSTSVLGMECYSFRQRNMGYKIHLVDVVRPSSASSIGDKFTIRCF</sequence>
<reference evidence="6" key="1">
    <citation type="submission" date="2011-05" db="EMBL/GenBank/DDBJ databases">
        <authorList>
            <person name="Richards S.R."/>
            <person name="Qu J."/>
            <person name="Jiang H."/>
            <person name="Jhangiani S.N."/>
            <person name="Agravi P."/>
            <person name="Goodspeed R."/>
            <person name="Gross S."/>
            <person name="Mandapat C."/>
            <person name="Jackson L."/>
            <person name="Mathew T."/>
            <person name="Pu L."/>
            <person name="Thornton R."/>
            <person name="Saada N."/>
            <person name="Wilczek-Boney K.B."/>
            <person name="Lee S."/>
            <person name="Kovar C."/>
            <person name="Wu Y."/>
            <person name="Scherer S.E."/>
            <person name="Worley K.C."/>
            <person name="Muzny D.M."/>
            <person name="Gibbs R."/>
        </authorList>
    </citation>
    <scope>NUCLEOTIDE SEQUENCE</scope>
    <source>
        <strain evidence="6">Brora</strain>
    </source>
</reference>
<proteinExistence type="predicted"/>
<dbReference type="PANTHER" id="PTHR24036:SF16">
    <property type="entry name" value="KNICKKOPF"/>
    <property type="match status" value="1"/>
</dbReference>
<dbReference type="OMA" id="EANDYMS"/>
<evidence type="ECO:0000259" key="3">
    <source>
        <dbReference type="PROSITE" id="PS50836"/>
    </source>
</evidence>
<dbReference type="EMBL" id="JH431443">
    <property type="status" value="NOT_ANNOTATED_CDS"/>
    <property type="molecule type" value="Genomic_DNA"/>
</dbReference>
<accession>T1ISN0</accession>
<feature type="domain" description="DM13" evidence="4">
    <location>
        <begin position="13"/>
        <end position="123"/>
    </location>
</feature>
<dbReference type="InterPro" id="IPR052126">
    <property type="entry name" value="Spindle_Org/Thrombomodulin"/>
</dbReference>
<dbReference type="InterPro" id="IPR019545">
    <property type="entry name" value="DM13_domain"/>
</dbReference>
<evidence type="ECO:0000313" key="6">
    <source>
        <dbReference type="Proteomes" id="UP000014500"/>
    </source>
</evidence>
<feature type="signal peptide" evidence="2">
    <location>
        <begin position="1"/>
        <end position="20"/>
    </location>
</feature>
<dbReference type="Proteomes" id="UP000014500">
    <property type="component" value="Unassembled WGS sequence"/>
</dbReference>
<dbReference type="InterPro" id="IPR045266">
    <property type="entry name" value="DOH_DOMON"/>
</dbReference>
<feature type="domain" description="DM13" evidence="4">
    <location>
        <begin position="135"/>
        <end position="239"/>
    </location>
</feature>
<reference evidence="5" key="2">
    <citation type="submission" date="2015-02" db="UniProtKB">
        <authorList>
            <consortium name="EnsemblMetazoa"/>
        </authorList>
    </citation>
    <scope>IDENTIFICATION</scope>
</reference>
<dbReference type="CDD" id="cd09631">
    <property type="entry name" value="DOMON_DOH"/>
    <property type="match status" value="1"/>
</dbReference>